<sequence>MNLIILVLLVVAPVAQCIIETLYVYLETIGLARNPDGCDDLKSLNPESWSSGKLSGCRFVRQEGSVDVFSFQTDIAWEVGESNLSPAYTLWKVNRDVGADSRGCRTFVGPISEPLVSVFPAAGPVDGLTCEQVVEKLKGLRIPIEGCTVVAEEVVELAGYRLHNLDLGFTQPMGMGPKMRVQLGLNQGKASCEYHV</sequence>
<dbReference type="EMBL" id="SJOL01010112">
    <property type="protein sequence ID" value="TGZ52141.1"/>
    <property type="molecule type" value="Genomic_DNA"/>
</dbReference>
<dbReference type="AlphaFoldDB" id="A0A4S2KQN1"/>
<accession>A0A4S2KQN1</accession>
<reference evidence="2 3" key="1">
    <citation type="journal article" date="2019" name="BMC Genomics">
        <title>New insights from Opisthorchis felineus genome: update on genomics of the epidemiologically important liver flukes.</title>
        <authorList>
            <person name="Ershov N.I."/>
            <person name="Mordvinov V.A."/>
            <person name="Prokhortchouk E.B."/>
            <person name="Pakharukova M.Y."/>
            <person name="Gunbin K.V."/>
            <person name="Ustyantsev K."/>
            <person name="Genaev M.A."/>
            <person name="Blinov A.G."/>
            <person name="Mazur A."/>
            <person name="Boulygina E."/>
            <person name="Tsygankova S."/>
            <person name="Khrameeva E."/>
            <person name="Chekanov N."/>
            <person name="Fan G."/>
            <person name="Xiao A."/>
            <person name="Zhang H."/>
            <person name="Xu X."/>
            <person name="Yang H."/>
            <person name="Solovyev V."/>
            <person name="Lee S.M."/>
            <person name="Liu X."/>
            <person name="Afonnikov D.A."/>
            <person name="Skryabin K.G."/>
        </authorList>
    </citation>
    <scope>NUCLEOTIDE SEQUENCE [LARGE SCALE GENOMIC DNA]</scope>
    <source>
        <strain evidence="2">AK-0245</strain>
        <tissue evidence="2">Whole organism</tissue>
    </source>
</reference>
<feature type="signal peptide" evidence="1">
    <location>
        <begin position="1"/>
        <end position="17"/>
    </location>
</feature>
<evidence type="ECO:0000256" key="1">
    <source>
        <dbReference type="SAM" id="SignalP"/>
    </source>
</evidence>
<feature type="chain" id="PRO_5020872857" evidence="1">
    <location>
        <begin position="18"/>
        <end position="196"/>
    </location>
</feature>
<protein>
    <submittedName>
        <fullName evidence="2">Uncharacterized protein</fullName>
    </submittedName>
</protein>
<evidence type="ECO:0000313" key="2">
    <source>
        <dbReference type="EMBL" id="TGZ52141.1"/>
    </source>
</evidence>
<keyword evidence="1" id="KW-0732">Signal</keyword>
<name>A0A4S2KQN1_OPIFE</name>
<proteinExistence type="predicted"/>
<comment type="caution">
    <text evidence="2">The sequence shown here is derived from an EMBL/GenBank/DDBJ whole genome shotgun (WGS) entry which is preliminary data.</text>
</comment>
<dbReference type="OrthoDB" id="10479854at2759"/>
<dbReference type="Proteomes" id="UP000308267">
    <property type="component" value="Unassembled WGS sequence"/>
</dbReference>
<gene>
    <name evidence="2" type="ORF">CRM22_010687</name>
</gene>
<evidence type="ECO:0000313" key="3">
    <source>
        <dbReference type="Proteomes" id="UP000308267"/>
    </source>
</evidence>
<organism evidence="2 3">
    <name type="scientific">Opisthorchis felineus</name>
    <dbReference type="NCBI Taxonomy" id="147828"/>
    <lineage>
        <taxon>Eukaryota</taxon>
        <taxon>Metazoa</taxon>
        <taxon>Spiralia</taxon>
        <taxon>Lophotrochozoa</taxon>
        <taxon>Platyhelminthes</taxon>
        <taxon>Trematoda</taxon>
        <taxon>Digenea</taxon>
        <taxon>Opisthorchiida</taxon>
        <taxon>Opisthorchiata</taxon>
        <taxon>Opisthorchiidae</taxon>
        <taxon>Opisthorchis</taxon>
    </lineage>
</organism>
<keyword evidence="3" id="KW-1185">Reference proteome</keyword>